<protein>
    <submittedName>
        <fullName evidence="1">Uncharacterized protein</fullName>
    </submittedName>
</protein>
<dbReference type="Proteomes" id="UP000018168">
    <property type="component" value="Unassembled WGS sequence"/>
</dbReference>
<name>R6MZA5_9FIRM</name>
<gene>
    <name evidence="1" type="ORF">BN578_00610</name>
</gene>
<organism evidence="1 2">
    <name type="scientific">[Clostridium] leptum CAG:27</name>
    <dbReference type="NCBI Taxonomy" id="1263068"/>
    <lineage>
        <taxon>Bacteria</taxon>
        <taxon>Bacillati</taxon>
        <taxon>Bacillota</taxon>
        <taxon>Clostridia</taxon>
        <taxon>Eubacteriales</taxon>
        <taxon>Oscillospiraceae</taxon>
        <taxon>Oscillospiraceae incertae sedis</taxon>
    </lineage>
</organism>
<comment type="caution">
    <text evidence="1">The sequence shown here is derived from an EMBL/GenBank/DDBJ whole genome shotgun (WGS) entry which is preliminary data.</text>
</comment>
<proteinExistence type="predicted"/>
<evidence type="ECO:0000313" key="2">
    <source>
        <dbReference type="Proteomes" id="UP000018168"/>
    </source>
</evidence>
<sequence>MAWIETDGGIALPTPALDSGKVTISTLVDGGRNQNGNFIGQVIGNDKLKIEMKFPVLYPQEMMNFLKLFDRSQGGSFVNRFLVFDPRINNYTYLTMYVGDRSGIPYMVNPQTLRPSFWKDVTANLIQV</sequence>
<evidence type="ECO:0000313" key="1">
    <source>
        <dbReference type="EMBL" id="CDC05078.1"/>
    </source>
</evidence>
<dbReference type="AlphaFoldDB" id="R6MZA5"/>
<reference evidence="1" key="1">
    <citation type="submission" date="2012-11" db="EMBL/GenBank/DDBJ databases">
        <title>Dependencies among metagenomic species, viruses, plasmids and units of genetic variation.</title>
        <authorList>
            <person name="Nielsen H.B."/>
            <person name="Almeida M."/>
            <person name="Juncker A.S."/>
            <person name="Rasmussen S."/>
            <person name="Li J."/>
            <person name="Sunagawa S."/>
            <person name="Plichta D."/>
            <person name="Gautier L."/>
            <person name="Le Chatelier E."/>
            <person name="Peletier E."/>
            <person name="Bonde I."/>
            <person name="Nielsen T."/>
            <person name="Manichanh C."/>
            <person name="Arumugam M."/>
            <person name="Batto J."/>
            <person name="Santos M.B.Q.D."/>
            <person name="Blom N."/>
            <person name="Borruel N."/>
            <person name="Burgdorf K.S."/>
            <person name="Boumezbeur F."/>
            <person name="Casellas F."/>
            <person name="Dore J."/>
            <person name="Guarner F."/>
            <person name="Hansen T."/>
            <person name="Hildebrand F."/>
            <person name="Kaas R.S."/>
            <person name="Kennedy S."/>
            <person name="Kristiansen K."/>
            <person name="Kultima J.R."/>
            <person name="Leonard P."/>
            <person name="Levenez F."/>
            <person name="Lund O."/>
            <person name="Moumen B."/>
            <person name="Le Paslier D."/>
            <person name="Pons N."/>
            <person name="Pedersen O."/>
            <person name="Prifti E."/>
            <person name="Qin J."/>
            <person name="Raes J."/>
            <person name="Tap J."/>
            <person name="Tims S."/>
            <person name="Ussery D.W."/>
            <person name="Yamada T."/>
            <person name="MetaHit consortium"/>
            <person name="Renault P."/>
            <person name="Sicheritz-Ponten T."/>
            <person name="Bork P."/>
            <person name="Wang J."/>
            <person name="Brunak S."/>
            <person name="Ehrlich S.D."/>
        </authorList>
    </citation>
    <scope>NUCLEOTIDE SEQUENCE [LARGE SCALE GENOMIC DNA]</scope>
</reference>
<dbReference type="EMBL" id="CBEP010000091">
    <property type="protein sequence ID" value="CDC05078.1"/>
    <property type="molecule type" value="Genomic_DNA"/>
</dbReference>
<accession>R6MZA5</accession>